<reference evidence="6 7" key="1">
    <citation type="journal article" date="2021" name="Nat. Plants">
        <title>The Taxus genome provides insights into paclitaxel biosynthesis.</title>
        <authorList>
            <person name="Xiong X."/>
            <person name="Gou J."/>
            <person name="Liao Q."/>
            <person name="Li Y."/>
            <person name="Zhou Q."/>
            <person name="Bi G."/>
            <person name="Li C."/>
            <person name="Du R."/>
            <person name="Wang X."/>
            <person name="Sun T."/>
            <person name="Guo L."/>
            <person name="Liang H."/>
            <person name="Lu P."/>
            <person name="Wu Y."/>
            <person name="Zhang Z."/>
            <person name="Ro D.K."/>
            <person name="Shang Y."/>
            <person name="Huang S."/>
            <person name="Yan J."/>
        </authorList>
    </citation>
    <scope>NUCLEOTIDE SEQUENCE [LARGE SCALE GENOMIC DNA]</scope>
    <source>
        <strain evidence="6">Ta-2019</strain>
    </source>
</reference>
<evidence type="ECO:0000256" key="4">
    <source>
        <dbReference type="ARBA" id="ARBA00022964"/>
    </source>
</evidence>
<comment type="cofactor">
    <cofactor evidence="1">
        <name>Fe(2+)</name>
        <dbReference type="ChEBI" id="CHEBI:29033"/>
    </cofactor>
</comment>
<keyword evidence="4" id="KW-0560">Oxidoreductase</keyword>
<sequence length="162" mass="18425">PKSGYGMIPTLERTIERPANVEIIDNRALDVQAFWDYQYLFMSQRSEAVNPIVLKVVEGSVPADLEGTYYLGGPGLFHDDHGSSVHPLDGHGYLRRFRIQAETVSYSARYIETEARKEEYDEEQNNWRFTHRGPFSVLKGGERIGNVKVMKNTANTSVLSWA</sequence>
<dbReference type="GO" id="GO:0009570">
    <property type="term" value="C:chloroplast stroma"/>
    <property type="evidence" value="ECO:0007669"/>
    <property type="project" value="TreeGrafter"/>
</dbReference>
<feature type="non-terminal residue" evidence="6">
    <location>
        <position position="162"/>
    </location>
</feature>
<gene>
    <name evidence="6" type="ORF">KI387_012088</name>
</gene>
<evidence type="ECO:0000313" key="7">
    <source>
        <dbReference type="Proteomes" id="UP000824469"/>
    </source>
</evidence>
<keyword evidence="3" id="KW-0479">Metal-binding</keyword>
<proteinExistence type="inferred from homology"/>
<dbReference type="Proteomes" id="UP000824469">
    <property type="component" value="Unassembled WGS sequence"/>
</dbReference>
<dbReference type="GO" id="GO:0045549">
    <property type="term" value="F:9-cis-epoxycarotenoid dioxygenase activity"/>
    <property type="evidence" value="ECO:0007669"/>
    <property type="project" value="TreeGrafter"/>
</dbReference>
<dbReference type="InterPro" id="IPR004294">
    <property type="entry name" value="Carotenoid_Oase"/>
</dbReference>
<evidence type="ECO:0000256" key="3">
    <source>
        <dbReference type="ARBA" id="ARBA00022723"/>
    </source>
</evidence>
<evidence type="ECO:0000256" key="1">
    <source>
        <dbReference type="ARBA" id="ARBA00001954"/>
    </source>
</evidence>
<protein>
    <submittedName>
        <fullName evidence="6">Uncharacterized protein</fullName>
    </submittedName>
</protein>
<dbReference type="PANTHER" id="PTHR10543:SF37">
    <property type="entry name" value="CAROTENOID CLEAVAGE DIOXYGENASE 7, CHLOROPLASTIC"/>
    <property type="match status" value="1"/>
</dbReference>
<dbReference type="OMA" id="ERFHISW"/>
<dbReference type="Pfam" id="PF03055">
    <property type="entry name" value="RPE65"/>
    <property type="match status" value="1"/>
</dbReference>
<keyword evidence="7" id="KW-1185">Reference proteome</keyword>
<evidence type="ECO:0000256" key="2">
    <source>
        <dbReference type="ARBA" id="ARBA00006787"/>
    </source>
</evidence>
<dbReference type="EMBL" id="JAHRHJ020000009">
    <property type="protein sequence ID" value="KAH9300505.1"/>
    <property type="molecule type" value="Genomic_DNA"/>
</dbReference>
<dbReference type="GO" id="GO:0016121">
    <property type="term" value="P:carotene catabolic process"/>
    <property type="evidence" value="ECO:0007669"/>
    <property type="project" value="TreeGrafter"/>
</dbReference>
<comment type="caution">
    <text evidence="6">The sequence shown here is derived from an EMBL/GenBank/DDBJ whole genome shotgun (WGS) entry which is preliminary data.</text>
</comment>
<dbReference type="GO" id="GO:0046872">
    <property type="term" value="F:metal ion binding"/>
    <property type="evidence" value="ECO:0007669"/>
    <property type="project" value="UniProtKB-KW"/>
</dbReference>
<organism evidence="6 7">
    <name type="scientific">Taxus chinensis</name>
    <name type="common">Chinese yew</name>
    <name type="synonym">Taxus wallichiana var. chinensis</name>
    <dbReference type="NCBI Taxonomy" id="29808"/>
    <lineage>
        <taxon>Eukaryota</taxon>
        <taxon>Viridiplantae</taxon>
        <taxon>Streptophyta</taxon>
        <taxon>Embryophyta</taxon>
        <taxon>Tracheophyta</taxon>
        <taxon>Spermatophyta</taxon>
        <taxon>Pinopsida</taxon>
        <taxon>Pinidae</taxon>
        <taxon>Conifers II</taxon>
        <taxon>Cupressales</taxon>
        <taxon>Taxaceae</taxon>
        <taxon>Taxus</taxon>
    </lineage>
</organism>
<keyword evidence="5" id="KW-0408">Iron</keyword>
<dbReference type="AlphaFoldDB" id="A0AA38FFS9"/>
<dbReference type="PANTHER" id="PTHR10543">
    <property type="entry name" value="BETA-CAROTENE DIOXYGENASE"/>
    <property type="match status" value="1"/>
</dbReference>
<evidence type="ECO:0000256" key="5">
    <source>
        <dbReference type="ARBA" id="ARBA00023004"/>
    </source>
</evidence>
<accession>A0AA38FFS9</accession>
<name>A0AA38FFS9_TAXCH</name>
<comment type="similarity">
    <text evidence="2">Belongs to the carotenoid oxygenase family.</text>
</comment>
<evidence type="ECO:0000313" key="6">
    <source>
        <dbReference type="EMBL" id="KAH9300505.1"/>
    </source>
</evidence>
<keyword evidence="4" id="KW-0223">Dioxygenase</keyword>
<feature type="non-terminal residue" evidence="6">
    <location>
        <position position="1"/>
    </location>
</feature>